<gene>
    <name evidence="2" type="ORF">EJ995_09380</name>
</gene>
<sequence length="224" mass="26303">MISSLEYNTERNQLNIPEYGRHIQKLVEHCKSLEDPAERNRMANAIVGVMGNLNPHLRDVADFQHKLWDQLFIIADFDLDVDSPFPKPTREELQAQPPRMPYPQKKPRYRFYGNNIQSMINVALSWEKGEKREALTFIIANHMKKSFLNWNKDSVDDAVIFKHLFELSNGEINLAAKDEDLLESKSLIYRNTNTHRSRNNNNNNNRGRSKKGSNRNNNNRRRRN</sequence>
<organism evidence="2 3">
    <name type="scientific">Nonlabens ponticola</name>
    <dbReference type="NCBI Taxonomy" id="2496866"/>
    <lineage>
        <taxon>Bacteria</taxon>
        <taxon>Pseudomonadati</taxon>
        <taxon>Bacteroidota</taxon>
        <taxon>Flavobacteriia</taxon>
        <taxon>Flavobacteriales</taxon>
        <taxon>Flavobacteriaceae</taxon>
        <taxon>Nonlabens</taxon>
    </lineage>
</organism>
<dbReference type="InterPro" id="IPR025632">
    <property type="entry name" value="DUF4290"/>
</dbReference>
<dbReference type="KEGG" id="noj:EJ995_09380"/>
<evidence type="ECO:0000313" key="2">
    <source>
        <dbReference type="EMBL" id="AZQ44444.1"/>
    </source>
</evidence>
<dbReference type="AlphaFoldDB" id="A0A3S9MZ83"/>
<proteinExistence type="predicted"/>
<dbReference type="EMBL" id="CP034549">
    <property type="protein sequence ID" value="AZQ44444.1"/>
    <property type="molecule type" value="Genomic_DNA"/>
</dbReference>
<name>A0A3S9MZ83_9FLAO</name>
<feature type="compositionally biased region" description="Basic residues" evidence="1">
    <location>
        <begin position="207"/>
        <end position="224"/>
    </location>
</feature>
<protein>
    <submittedName>
        <fullName evidence="2">DUF4290 domain-containing protein</fullName>
    </submittedName>
</protein>
<dbReference type="RefSeq" id="WP_126447892.1">
    <property type="nucleotide sequence ID" value="NZ_CP034549.1"/>
</dbReference>
<reference evidence="2 3" key="1">
    <citation type="submission" date="2018-12" db="EMBL/GenBank/DDBJ databases">
        <title>Complete genome of Nonlabens sp. MJ115.</title>
        <authorList>
            <person name="Choi H.S."/>
            <person name="Jung J."/>
        </authorList>
    </citation>
    <scope>NUCLEOTIDE SEQUENCE [LARGE SCALE GENOMIC DNA]</scope>
    <source>
        <strain evidence="2 3">MJ115</strain>
    </source>
</reference>
<evidence type="ECO:0000313" key="3">
    <source>
        <dbReference type="Proteomes" id="UP000279600"/>
    </source>
</evidence>
<keyword evidence="3" id="KW-1185">Reference proteome</keyword>
<accession>A0A3S9MZ83</accession>
<evidence type="ECO:0000256" key="1">
    <source>
        <dbReference type="SAM" id="MobiDB-lite"/>
    </source>
</evidence>
<dbReference type="Pfam" id="PF14123">
    <property type="entry name" value="DUF4290"/>
    <property type="match status" value="1"/>
</dbReference>
<feature type="region of interest" description="Disordered" evidence="1">
    <location>
        <begin position="191"/>
        <end position="224"/>
    </location>
</feature>
<dbReference type="OrthoDB" id="1466969at2"/>
<dbReference type="Proteomes" id="UP000279600">
    <property type="component" value="Chromosome"/>
</dbReference>